<dbReference type="InterPro" id="IPR014951">
    <property type="entry name" value="DUF1822"/>
</dbReference>
<sequence length="331" mass="37528">MIYNTQEIENFALPMLIGRNWRRLAKQFALEQPNRQKAEQVYFNTLAVCVVHDYLQWMGISTKINAGDSWNPIARLGSDVADLQVTGLGVLECRPIRENQQICRIPQDVWGDRIGYVVVQIEDSVKAANILGFINSIEAEYVPLTQLQPLETLLTTLSALRLSKNTEINEAASQDTACRVPTGNNLVNFSEWLQGIFGENWQDLAAIFSNQNIAYNFRNSPQDKEVDIERAKLIDLQMQFGSQTVVLLVALTPESDNIAVRVRLYPPDGEIYLPPNLRLALLSIEGDILQEVRSRRQDNYIQLSRFTGEPGERFSIQVALENAMIVENFEI</sequence>
<evidence type="ECO:0000313" key="1">
    <source>
        <dbReference type="EMBL" id="XCM38655.1"/>
    </source>
</evidence>
<dbReference type="RefSeq" id="WP_354635880.1">
    <property type="nucleotide sequence ID" value="NZ_CP159837.1"/>
</dbReference>
<reference evidence="1" key="1">
    <citation type="submission" date="2024-07" db="EMBL/GenBank/DDBJ databases">
        <authorList>
            <person name="Kim Y.J."/>
            <person name="Jeong J.Y."/>
        </authorList>
    </citation>
    <scope>NUCLEOTIDE SEQUENCE</scope>
    <source>
        <strain evidence="1">GIHE-MW2</strain>
    </source>
</reference>
<proteinExistence type="predicted"/>
<gene>
    <name evidence="1" type="ORF">ABWT76_001515</name>
</gene>
<protein>
    <submittedName>
        <fullName evidence="1">DUF1822 family protein</fullName>
    </submittedName>
</protein>
<dbReference type="AlphaFoldDB" id="A0AAU8JHC6"/>
<organism evidence="1">
    <name type="scientific">Planktothricoides raciborskii GIHE-MW2</name>
    <dbReference type="NCBI Taxonomy" id="2792601"/>
    <lineage>
        <taxon>Bacteria</taxon>
        <taxon>Bacillati</taxon>
        <taxon>Cyanobacteriota</taxon>
        <taxon>Cyanophyceae</taxon>
        <taxon>Oscillatoriophycideae</taxon>
        <taxon>Oscillatoriales</taxon>
        <taxon>Oscillatoriaceae</taxon>
        <taxon>Planktothricoides</taxon>
    </lineage>
</organism>
<dbReference type="EMBL" id="CP159837">
    <property type="protein sequence ID" value="XCM38655.1"/>
    <property type="molecule type" value="Genomic_DNA"/>
</dbReference>
<dbReference type="Pfam" id="PF08852">
    <property type="entry name" value="DUF1822"/>
    <property type="match status" value="1"/>
</dbReference>
<accession>A0AAU8JHC6</accession>
<name>A0AAU8JHC6_9CYAN</name>